<keyword evidence="1" id="KW-0472">Membrane</keyword>
<reference evidence="2 3" key="1">
    <citation type="submission" date="2023-01" db="EMBL/GenBank/DDBJ databases">
        <title>Psychrosphaera sp. nov., isolated from marine algae.</title>
        <authorList>
            <person name="Bayburt H."/>
            <person name="Choi B.J."/>
            <person name="Kim J.M."/>
            <person name="Choi D.G."/>
            <person name="Jeon C.O."/>
        </authorList>
    </citation>
    <scope>NUCLEOTIDE SEQUENCE [LARGE SCALE GENOMIC DNA]</scope>
    <source>
        <strain evidence="2 3">G1-22</strain>
    </source>
</reference>
<comment type="caution">
    <text evidence="2">The sequence shown here is derived from an EMBL/GenBank/DDBJ whole genome shotgun (WGS) entry which is preliminary data.</text>
</comment>
<evidence type="ECO:0000313" key="2">
    <source>
        <dbReference type="EMBL" id="MDC2890907.1"/>
    </source>
</evidence>
<protein>
    <submittedName>
        <fullName evidence="2">Uncharacterized protein</fullName>
    </submittedName>
</protein>
<accession>A0ABT5FI86</accession>
<keyword evidence="1" id="KW-0812">Transmembrane</keyword>
<organism evidence="2 3">
    <name type="scientific">Psychrosphaera algicola</name>
    <dbReference type="NCBI Taxonomy" id="3023714"/>
    <lineage>
        <taxon>Bacteria</taxon>
        <taxon>Pseudomonadati</taxon>
        <taxon>Pseudomonadota</taxon>
        <taxon>Gammaproteobacteria</taxon>
        <taxon>Alteromonadales</taxon>
        <taxon>Pseudoalteromonadaceae</taxon>
        <taxon>Psychrosphaera</taxon>
    </lineage>
</organism>
<evidence type="ECO:0000256" key="1">
    <source>
        <dbReference type="SAM" id="Phobius"/>
    </source>
</evidence>
<proteinExistence type="predicted"/>
<gene>
    <name evidence="2" type="ORF">PN838_21875</name>
</gene>
<feature type="transmembrane region" description="Helical" evidence="1">
    <location>
        <begin position="15"/>
        <end position="37"/>
    </location>
</feature>
<keyword evidence="1" id="KW-1133">Transmembrane helix</keyword>
<dbReference type="Proteomes" id="UP001528411">
    <property type="component" value="Unassembled WGS sequence"/>
</dbReference>
<evidence type="ECO:0000313" key="3">
    <source>
        <dbReference type="Proteomes" id="UP001528411"/>
    </source>
</evidence>
<keyword evidence="3" id="KW-1185">Reference proteome</keyword>
<dbReference type="EMBL" id="JAQOMS010000002">
    <property type="protein sequence ID" value="MDC2890907.1"/>
    <property type="molecule type" value="Genomic_DNA"/>
</dbReference>
<name>A0ABT5FI86_9GAMM</name>
<sequence length="63" mass="7028">MPVITAIFAAVLSGYLFYIDWPIIAGILLIFAVGLYLTAKPKRTLDFTDLTPSQIDEIKQGKR</sequence>
<dbReference type="RefSeq" id="WP_272181974.1">
    <property type="nucleotide sequence ID" value="NZ_JAQOMS010000002.1"/>
</dbReference>